<dbReference type="EMBL" id="JAUESC010000003">
    <property type="protein sequence ID" value="KAK0601889.1"/>
    <property type="molecule type" value="Genomic_DNA"/>
</dbReference>
<dbReference type="Gene3D" id="1.25.40.20">
    <property type="entry name" value="Ankyrin repeat-containing domain"/>
    <property type="match status" value="1"/>
</dbReference>
<name>A0AA39T6V6_ACESA</name>
<protein>
    <submittedName>
        <fullName evidence="2">Uncharacterized protein</fullName>
    </submittedName>
</protein>
<keyword evidence="1" id="KW-0040">ANK repeat</keyword>
<comment type="caution">
    <text evidence="2">The sequence shown here is derived from an EMBL/GenBank/DDBJ whole genome shotgun (WGS) entry which is preliminary data.</text>
</comment>
<feature type="repeat" description="ANK" evidence="1">
    <location>
        <begin position="52"/>
        <end position="74"/>
    </location>
</feature>
<reference evidence="2" key="2">
    <citation type="submission" date="2023-06" db="EMBL/GenBank/DDBJ databases">
        <authorList>
            <person name="Swenson N.G."/>
            <person name="Wegrzyn J.L."/>
            <person name="Mcevoy S.L."/>
        </authorList>
    </citation>
    <scope>NUCLEOTIDE SEQUENCE</scope>
    <source>
        <strain evidence="2">NS2018</strain>
        <tissue evidence="2">Leaf</tissue>
    </source>
</reference>
<evidence type="ECO:0000313" key="2">
    <source>
        <dbReference type="EMBL" id="KAK0601889.1"/>
    </source>
</evidence>
<dbReference type="PROSITE" id="PS50297">
    <property type="entry name" value="ANK_REP_REGION"/>
    <property type="match status" value="1"/>
</dbReference>
<dbReference type="SUPFAM" id="SSF48403">
    <property type="entry name" value="Ankyrin repeat"/>
    <property type="match status" value="1"/>
</dbReference>
<dbReference type="PANTHER" id="PTHR24121:SF21">
    <property type="entry name" value="ANKYRIN REPEAT FAMILY PROTEIN"/>
    <property type="match status" value="1"/>
</dbReference>
<dbReference type="PROSITE" id="PS50088">
    <property type="entry name" value="ANK_REPEAT"/>
    <property type="match status" value="1"/>
</dbReference>
<evidence type="ECO:0000313" key="3">
    <source>
        <dbReference type="Proteomes" id="UP001168877"/>
    </source>
</evidence>
<organism evidence="2 3">
    <name type="scientific">Acer saccharum</name>
    <name type="common">Sugar maple</name>
    <dbReference type="NCBI Taxonomy" id="4024"/>
    <lineage>
        <taxon>Eukaryota</taxon>
        <taxon>Viridiplantae</taxon>
        <taxon>Streptophyta</taxon>
        <taxon>Embryophyta</taxon>
        <taxon>Tracheophyta</taxon>
        <taxon>Spermatophyta</taxon>
        <taxon>Magnoliopsida</taxon>
        <taxon>eudicotyledons</taxon>
        <taxon>Gunneridae</taxon>
        <taxon>Pentapetalae</taxon>
        <taxon>rosids</taxon>
        <taxon>malvids</taxon>
        <taxon>Sapindales</taxon>
        <taxon>Sapindaceae</taxon>
        <taxon>Hippocastanoideae</taxon>
        <taxon>Acereae</taxon>
        <taxon>Acer</taxon>
    </lineage>
</organism>
<evidence type="ECO:0000256" key="1">
    <source>
        <dbReference type="PROSITE-ProRule" id="PRU00023"/>
    </source>
</evidence>
<gene>
    <name evidence="2" type="ORF">LWI29_028457</name>
</gene>
<proteinExistence type="predicted"/>
<keyword evidence="3" id="KW-1185">Reference proteome</keyword>
<accession>A0AA39T6V6</accession>
<reference evidence="2" key="1">
    <citation type="journal article" date="2022" name="Plant J.">
        <title>Strategies of tolerance reflected in two North American maple genomes.</title>
        <authorList>
            <person name="McEvoy S.L."/>
            <person name="Sezen U.U."/>
            <person name="Trouern-Trend A."/>
            <person name="McMahon S.M."/>
            <person name="Schaberg P.G."/>
            <person name="Yang J."/>
            <person name="Wegrzyn J.L."/>
            <person name="Swenson N.G."/>
        </authorList>
    </citation>
    <scope>NUCLEOTIDE SEQUENCE</scope>
    <source>
        <strain evidence="2">NS2018</strain>
    </source>
</reference>
<dbReference type="PANTHER" id="PTHR24121">
    <property type="entry name" value="NO MECHANORECEPTOR POTENTIAL C, ISOFORM D-RELATED"/>
    <property type="match status" value="1"/>
</dbReference>
<dbReference type="AlphaFoldDB" id="A0AA39T6V6"/>
<dbReference type="InterPro" id="IPR036770">
    <property type="entry name" value="Ankyrin_rpt-contain_sf"/>
</dbReference>
<dbReference type="InterPro" id="IPR002110">
    <property type="entry name" value="Ankyrin_rpt"/>
</dbReference>
<dbReference type="Pfam" id="PF12796">
    <property type="entry name" value="Ank_2"/>
    <property type="match status" value="1"/>
</dbReference>
<dbReference type="SMART" id="SM00248">
    <property type="entry name" value="ANK"/>
    <property type="match status" value="3"/>
</dbReference>
<sequence length="130" mass="14512">MKLAKEKPHLFLGMSHSGNTTLHIASRSRHKSSVVQKIFNIQPCFVYERNQRGETPLHIAATVGDVNVVKLLFDIIVETLNVKKEFMSKVDGKQMNALHYAATTTSDDVNIVALLSKDDVSLAYKRDNDG</sequence>
<dbReference type="Proteomes" id="UP001168877">
    <property type="component" value="Unassembled WGS sequence"/>
</dbReference>